<name>A0A9D7F540_9RHOO</name>
<dbReference type="EMBL" id="JADJNC010000005">
    <property type="protein sequence ID" value="MBK7422244.1"/>
    <property type="molecule type" value="Genomic_DNA"/>
</dbReference>
<accession>A0A9D7F540</accession>
<gene>
    <name evidence="1" type="ORF">IPJ48_03625</name>
</gene>
<sequence length="117" mass="12715">MFAEMFDDLTQSIDIAIATAFVGQNFFLESFSNFGECCLLGLVAADEYSASNFALDRGCPGLGILLFPEGLRLIRCSLSPYNRLPVTRRALPIVAILSRSFSAPTSPVNLECTNTLV</sequence>
<organism evidence="1 2">
    <name type="scientific">Candidatus Propionivibrio dominans</name>
    <dbReference type="NCBI Taxonomy" id="2954373"/>
    <lineage>
        <taxon>Bacteria</taxon>
        <taxon>Pseudomonadati</taxon>
        <taxon>Pseudomonadota</taxon>
        <taxon>Betaproteobacteria</taxon>
        <taxon>Rhodocyclales</taxon>
        <taxon>Rhodocyclaceae</taxon>
        <taxon>Propionivibrio</taxon>
    </lineage>
</organism>
<proteinExistence type="predicted"/>
<evidence type="ECO:0000313" key="1">
    <source>
        <dbReference type="EMBL" id="MBK7422244.1"/>
    </source>
</evidence>
<reference evidence="1" key="1">
    <citation type="submission" date="2020-10" db="EMBL/GenBank/DDBJ databases">
        <title>Connecting structure to function with the recovery of over 1000 high-quality activated sludge metagenome-assembled genomes encoding full-length rRNA genes using long-read sequencing.</title>
        <authorList>
            <person name="Singleton C.M."/>
            <person name="Petriglieri F."/>
            <person name="Kristensen J.M."/>
            <person name="Kirkegaard R.H."/>
            <person name="Michaelsen T.Y."/>
            <person name="Andersen M.H."/>
            <person name="Karst S.M."/>
            <person name="Dueholm M.S."/>
            <person name="Nielsen P.H."/>
            <person name="Albertsen M."/>
        </authorList>
    </citation>
    <scope>NUCLEOTIDE SEQUENCE</scope>
    <source>
        <strain evidence="1">EsbW_18-Q3-R4-48_MAXAC.044</strain>
    </source>
</reference>
<protein>
    <submittedName>
        <fullName evidence="1">Uncharacterized protein</fullName>
    </submittedName>
</protein>
<dbReference type="Proteomes" id="UP000886602">
    <property type="component" value="Unassembled WGS sequence"/>
</dbReference>
<comment type="caution">
    <text evidence="1">The sequence shown here is derived from an EMBL/GenBank/DDBJ whole genome shotgun (WGS) entry which is preliminary data.</text>
</comment>
<dbReference type="AlphaFoldDB" id="A0A9D7F540"/>
<evidence type="ECO:0000313" key="2">
    <source>
        <dbReference type="Proteomes" id="UP000886602"/>
    </source>
</evidence>